<evidence type="ECO:0000259" key="1">
    <source>
        <dbReference type="PROSITE" id="PS50943"/>
    </source>
</evidence>
<dbReference type="Proteomes" id="UP000216961">
    <property type="component" value="Unassembled WGS sequence"/>
</dbReference>
<name>A0AA91Z2X9_NIACI</name>
<dbReference type="AlphaFoldDB" id="A0AA91Z2X9"/>
<dbReference type="Pfam" id="PF01381">
    <property type="entry name" value="HTH_3"/>
    <property type="match status" value="1"/>
</dbReference>
<gene>
    <name evidence="2" type="ORF">CHH57_02055</name>
</gene>
<protein>
    <recommendedName>
        <fullName evidence="1">HTH cro/C1-type domain-containing protein</fullName>
    </recommendedName>
</protein>
<organism evidence="2 3">
    <name type="scientific">Niallia circulans</name>
    <name type="common">Bacillus circulans</name>
    <dbReference type="NCBI Taxonomy" id="1397"/>
    <lineage>
        <taxon>Bacteria</taxon>
        <taxon>Bacillati</taxon>
        <taxon>Bacillota</taxon>
        <taxon>Bacilli</taxon>
        <taxon>Bacillales</taxon>
        <taxon>Bacillaceae</taxon>
        <taxon>Niallia</taxon>
    </lineage>
</organism>
<dbReference type="Gene3D" id="1.10.260.40">
    <property type="entry name" value="lambda repressor-like DNA-binding domains"/>
    <property type="match status" value="1"/>
</dbReference>
<evidence type="ECO:0000313" key="2">
    <source>
        <dbReference type="EMBL" id="PAD84981.1"/>
    </source>
</evidence>
<dbReference type="SMART" id="SM00530">
    <property type="entry name" value="HTH_XRE"/>
    <property type="match status" value="1"/>
</dbReference>
<proteinExistence type="predicted"/>
<dbReference type="SUPFAM" id="SSF47413">
    <property type="entry name" value="lambda repressor-like DNA-binding domains"/>
    <property type="match status" value="1"/>
</dbReference>
<sequence>MSIKQRLTEWKKESPIRKYRAQQGLSQADLASILGVAAYTLQRWEEGAMNPGEKNISKLKEVIPEFEKKWREWKSDKPTM</sequence>
<feature type="domain" description="HTH cro/C1-type" evidence="1">
    <location>
        <begin position="16"/>
        <end position="73"/>
    </location>
</feature>
<evidence type="ECO:0000313" key="3">
    <source>
        <dbReference type="Proteomes" id="UP000216961"/>
    </source>
</evidence>
<dbReference type="GO" id="GO:0003677">
    <property type="term" value="F:DNA binding"/>
    <property type="evidence" value="ECO:0007669"/>
    <property type="project" value="InterPro"/>
</dbReference>
<accession>A0AA91Z2X9</accession>
<dbReference type="InterPro" id="IPR010982">
    <property type="entry name" value="Lambda_DNA-bd_dom_sf"/>
</dbReference>
<dbReference type="InterPro" id="IPR001387">
    <property type="entry name" value="Cro/C1-type_HTH"/>
</dbReference>
<comment type="caution">
    <text evidence="2">The sequence shown here is derived from an EMBL/GenBank/DDBJ whole genome shotgun (WGS) entry which is preliminary data.</text>
</comment>
<reference evidence="2 3" key="1">
    <citation type="submission" date="2017-07" db="EMBL/GenBank/DDBJ databases">
        <title>Isolation and whole genome analysis of endospore-forming bacteria from heroin.</title>
        <authorList>
            <person name="Kalinowski J."/>
            <person name="Ahrens B."/>
            <person name="Al-Dilaimi A."/>
            <person name="Winkler A."/>
            <person name="Wibberg D."/>
            <person name="Schleenbecker U."/>
            <person name="Ruckert C."/>
            <person name="Wolfel R."/>
            <person name="Grass G."/>
        </authorList>
    </citation>
    <scope>NUCLEOTIDE SEQUENCE [LARGE SCALE GENOMIC DNA]</scope>
    <source>
        <strain evidence="2 3">7521-2</strain>
    </source>
</reference>
<dbReference type="RefSeq" id="WP_095328665.1">
    <property type="nucleotide sequence ID" value="NZ_NPBQ01000014.1"/>
</dbReference>
<dbReference type="PROSITE" id="PS50943">
    <property type="entry name" value="HTH_CROC1"/>
    <property type="match status" value="1"/>
</dbReference>
<dbReference type="EMBL" id="NPBQ01000014">
    <property type="protein sequence ID" value="PAD84981.1"/>
    <property type="molecule type" value="Genomic_DNA"/>
</dbReference>
<dbReference type="CDD" id="cd00093">
    <property type="entry name" value="HTH_XRE"/>
    <property type="match status" value="1"/>
</dbReference>